<reference evidence="3" key="1">
    <citation type="journal article" date="2020" name="Stud. Mycol.">
        <title>101 Dothideomycetes genomes: a test case for predicting lifestyles and emergence of pathogens.</title>
        <authorList>
            <person name="Haridas S."/>
            <person name="Albert R."/>
            <person name="Binder M."/>
            <person name="Bloem J."/>
            <person name="Labutti K."/>
            <person name="Salamov A."/>
            <person name="Andreopoulos B."/>
            <person name="Baker S."/>
            <person name="Barry K."/>
            <person name="Bills G."/>
            <person name="Bluhm B."/>
            <person name="Cannon C."/>
            <person name="Castanera R."/>
            <person name="Culley D."/>
            <person name="Daum C."/>
            <person name="Ezra D."/>
            <person name="Gonzalez J."/>
            <person name="Henrissat B."/>
            <person name="Kuo A."/>
            <person name="Liang C."/>
            <person name="Lipzen A."/>
            <person name="Lutzoni F."/>
            <person name="Magnuson J."/>
            <person name="Mondo S."/>
            <person name="Nolan M."/>
            <person name="Ohm R."/>
            <person name="Pangilinan J."/>
            <person name="Park H.-J."/>
            <person name="Ramirez L."/>
            <person name="Alfaro M."/>
            <person name="Sun H."/>
            <person name="Tritt A."/>
            <person name="Yoshinaga Y."/>
            <person name="Zwiers L.-H."/>
            <person name="Turgeon B."/>
            <person name="Goodwin S."/>
            <person name="Spatafora J."/>
            <person name="Crous P."/>
            <person name="Grigoriev I."/>
        </authorList>
    </citation>
    <scope>NUCLEOTIDE SEQUENCE</scope>
    <source>
        <strain evidence="3">CBS 121410</strain>
    </source>
</reference>
<feature type="coiled-coil region" evidence="1">
    <location>
        <begin position="92"/>
        <end position="172"/>
    </location>
</feature>
<feature type="compositionally biased region" description="Basic and acidic residues" evidence="2">
    <location>
        <begin position="175"/>
        <end position="188"/>
    </location>
</feature>
<feature type="compositionally biased region" description="Polar residues" evidence="2">
    <location>
        <begin position="270"/>
        <end position="282"/>
    </location>
</feature>
<protein>
    <submittedName>
        <fullName evidence="3">Uncharacterized protein</fullName>
    </submittedName>
</protein>
<proteinExistence type="predicted"/>
<keyword evidence="1" id="KW-0175">Coiled coil</keyword>
<dbReference type="OrthoDB" id="3937751at2759"/>
<organism evidence="3 4">
    <name type="scientific">Saccharata proteae CBS 121410</name>
    <dbReference type="NCBI Taxonomy" id="1314787"/>
    <lineage>
        <taxon>Eukaryota</taxon>
        <taxon>Fungi</taxon>
        <taxon>Dikarya</taxon>
        <taxon>Ascomycota</taxon>
        <taxon>Pezizomycotina</taxon>
        <taxon>Dothideomycetes</taxon>
        <taxon>Dothideomycetes incertae sedis</taxon>
        <taxon>Botryosphaeriales</taxon>
        <taxon>Saccharataceae</taxon>
        <taxon>Saccharata</taxon>
    </lineage>
</organism>
<feature type="region of interest" description="Disordered" evidence="2">
    <location>
        <begin position="50"/>
        <end position="76"/>
    </location>
</feature>
<dbReference type="AlphaFoldDB" id="A0A9P4LYJ4"/>
<evidence type="ECO:0000256" key="1">
    <source>
        <dbReference type="SAM" id="Coils"/>
    </source>
</evidence>
<name>A0A9P4LYJ4_9PEZI</name>
<feature type="compositionally biased region" description="Polar residues" evidence="2">
    <location>
        <begin position="191"/>
        <end position="205"/>
    </location>
</feature>
<keyword evidence="4" id="KW-1185">Reference proteome</keyword>
<feature type="region of interest" description="Disordered" evidence="2">
    <location>
        <begin position="173"/>
        <end position="299"/>
    </location>
</feature>
<dbReference type="EMBL" id="ML978711">
    <property type="protein sequence ID" value="KAF2091646.1"/>
    <property type="molecule type" value="Genomic_DNA"/>
</dbReference>
<dbReference type="Proteomes" id="UP000799776">
    <property type="component" value="Unassembled WGS sequence"/>
</dbReference>
<accession>A0A9P4LYJ4</accession>
<evidence type="ECO:0000313" key="3">
    <source>
        <dbReference type="EMBL" id="KAF2091646.1"/>
    </source>
</evidence>
<gene>
    <name evidence="3" type="ORF">K490DRAFT_52836</name>
</gene>
<comment type="caution">
    <text evidence="3">The sequence shown here is derived from an EMBL/GenBank/DDBJ whole genome shotgun (WGS) entry which is preliminary data.</text>
</comment>
<evidence type="ECO:0000313" key="4">
    <source>
        <dbReference type="Proteomes" id="UP000799776"/>
    </source>
</evidence>
<sequence>MEMFKLLAYGMREEANLEEPAADPTPAAQSPRVRIEYARRLEEENAVLKYELEEQKTSSEKRFRDQKKDSDKKVKDLSTKYREQLDRVTKYSNMLEVEVAQLKDEKARLERQNAQLLSTDKIQIQKLKILEDDLDNVNAENSVLKDENVELRKELRDSAEEMTDKMRQQLLEFTKSFDRVGDRMREKASGTPRSSSQDSQASTPKGQDLISEDPLSGETLRTVASVASHRDSDGARQSIDPRSLDALRTVRSSCGPRGTSPTPARMSRGVQASSSSGGNITIRNPRKRHRSDDDDGMEQ</sequence>
<evidence type="ECO:0000256" key="2">
    <source>
        <dbReference type="SAM" id="MobiDB-lite"/>
    </source>
</evidence>